<evidence type="ECO:0000256" key="2">
    <source>
        <dbReference type="SAM" id="MobiDB-lite"/>
    </source>
</evidence>
<proteinExistence type="predicted"/>
<keyword evidence="1" id="KW-0175">Coiled coil</keyword>
<dbReference type="InParanoid" id="A0A078AN87"/>
<dbReference type="Pfam" id="PF00643">
    <property type="entry name" value="zf-B_box"/>
    <property type="match status" value="1"/>
</dbReference>
<reference evidence="4 5" key="1">
    <citation type="submission" date="2014-06" db="EMBL/GenBank/DDBJ databases">
        <authorList>
            <person name="Swart Estienne"/>
        </authorList>
    </citation>
    <scope>NUCLEOTIDE SEQUENCE [LARGE SCALE GENOMIC DNA]</scope>
    <source>
        <strain evidence="4 5">130c</strain>
    </source>
</reference>
<dbReference type="Proteomes" id="UP000039865">
    <property type="component" value="Unassembled WGS sequence"/>
</dbReference>
<dbReference type="AlphaFoldDB" id="A0A078AN87"/>
<dbReference type="OrthoDB" id="414534at2759"/>
<dbReference type="InterPro" id="IPR047153">
    <property type="entry name" value="TRIM45/56/19-like"/>
</dbReference>
<dbReference type="InterPro" id="IPR000315">
    <property type="entry name" value="Znf_B-box"/>
</dbReference>
<feature type="coiled-coil region" evidence="1">
    <location>
        <begin position="184"/>
        <end position="236"/>
    </location>
</feature>
<dbReference type="CDD" id="cd19756">
    <property type="entry name" value="Bbox2"/>
    <property type="match status" value="1"/>
</dbReference>
<dbReference type="SUPFAM" id="SSF57845">
    <property type="entry name" value="B-box zinc-binding domain"/>
    <property type="match status" value="1"/>
</dbReference>
<sequence>MKGSNHHAQSQQYLSEEPVDKNLMCAKCHNTPDDLLILTYPASATELLSMYPNEELDPKNARKSKQQPPYMNDHHHLNNPQMDVPVGNPLRGSHNFYTHNPSSSYNNEAHDSMRRNLRPEREPCREHPDEEVNYFCFDCICPPICSECVVHGAHRGHNVATVRKAYPQVMAKVEELGLQLNSKIDELHLQSQRLESRKREVIDQTNAIKQQMANAFEELRQRLDKKEREMMINADQFMERNLQEVDSYVRLLNGRCINLNSTVDLIKHASKSNDDVGLMNYYALNHQKIQQSALETDLQQLKEIPKQVNLKCDIDTTSLNRFVEDLEGLQLSIAALDGEIIDDGTTVGNAPQPNKSKPQQFKKPSQASYQTDKYQQQQNQSMRQQQQTQQQPVQSVFDLAYRQKNPFQQSTVAQTMNKLAEQKYGHGFAGVNNNNLYSQQKYNQQTPPQQDNYY</sequence>
<feature type="region of interest" description="Disordered" evidence="2">
    <location>
        <begin position="344"/>
        <end position="393"/>
    </location>
</feature>
<dbReference type="PANTHER" id="PTHR25462">
    <property type="entry name" value="BONUS, ISOFORM C-RELATED"/>
    <property type="match status" value="1"/>
</dbReference>
<protein>
    <submittedName>
        <fullName evidence="4">B-box zinc finger family protein</fullName>
    </submittedName>
</protein>
<organism evidence="4 5">
    <name type="scientific">Stylonychia lemnae</name>
    <name type="common">Ciliate</name>
    <dbReference type="NCBI Taxonomy" id="5949"/>
    <lineage>
        <taxon>Eukaryota</taxon>
        <taxon>Sar</taxon>
        <taxon>Alveolata</taxon>
        <taxon>Ciliophora</taxon>
        <taxon>Intramacronucleata</taxon>
        <taxon>Spirotrichea</taxon>
        <taxon>Stichotrichia</taxon>
        <taxon>Sporadotrichida</taxon>
        <taxon>Oxytrichidae</taxon>
        <taxon>Stylonychinae</taxon>
        <taxon>Stylonychia</taxon>
    </lineage>
</organism>
<dbReference type="PANTHER" id="PTHR25462:SF296">
    <property type="entry name" value="MEIOTIC P26, ISOFORM F"/>
    <property type="match status" value="1"/>
</dbReference>
<accession>A0A078AN87</accession>
<evidence type="ECO:0000256" key="1">
    <source>
        <dbReference type="SAM" id="Coils"/>
    </source>
</evidence>
<evidence type="ECO:0000313" key="4">
    <source>
        <dbReference type="EMBL" id="CDW83634.1"/>
    </source>
</evidence>
<gene>
    <name evidence="4" type="primary">Contig864.g941</name>
    <name evidence="4" type="ORF">STYLEM_12682</name>
</gene>
<dbReference type="GO" id="GO:0008270">
    <property type="term" value="F:zinc ion binding"/>
    <property type="evidence" value="ECO:0007669"/>
    <property type="project" value="InterPro"/>
</dbReference>
<feature type="domain" description="B box-type" evidence="3">
    <location>
        <begin position="122"/>
        <end position="161"/>
    </location>
</feature>
<dbReference type="EMBL" id="CCKQ01012027">
    <property type="protein sequence ID" value="CDW83634.1"/>
    <property type="molecule type" value="Genomic_DNA"/>
</dbReference>
<dbReference type="OMA" id="EREMMIN"/>
<evidence type="ECO:0000259" key="3">
    <source>
        <dbReference type="Pfam" id="PF00643"/>
    </source>
</evidence>
<evidence type="ECO:0000313" key="5">
    <source>
        <dbReference type="Proteomes" id="UP000039865"/>
    </source>
</evidence>
<keyword evidence="5" id="KW-1185">Reference proteome</keyword>
<dbReference type="Gene3D" id="3.30.160.60">
    <property type="entry name" value="Classic Zinc Finger"/>
    <property type="match status" value="1"/>
</dbReference>
<feature type="compositionally biased region" description="Low complexity" evidence="2">
    <location>
        <begin position="351"/>
        <end position="393"/>
    </location>
</feature>
<name>A0A078AN87_STYLE</name>